<reference evidence="2 3" key="1">
    <citation type="submission" date="2019-06" db="EMBL/GenBank/DDBJ databases">
        <title>Whole genome shotgun sequence of Acetobacter orleanensis NBRC 13752.</title>
        <authorList>
            <person name="Hosoyama A."/>
            <person name="Uohara A."/>
            <person name="Ohji S."/>
            <person name="Ichikawa N."/>
        </authorList>
    </citation>
    <scope>NUCLEOTIDE SEQUENCE [LARGE SCALE GENOMIC DNA]</scope>
    <source>
        <strain evidence="2 3">NBRC 13752</strain>
    </source>
</reference>
<name>A0A4Y3TLW1_9PROT</name>
<keyword evidence="3" id="KW-1185">Reference proteome</keyword>
<dbReference type="Proteomes" id="UP000317617">
    <property type="component" value="Unassembled WGS sequence"/>
</dbReference>
<evidence type="ECO:0000313" key="2">
    <source>
        <dbReference type="EMBL" id="GEB83346.1"/>
    </source>
</evidence>
<evidence type="ECO:0000313" key="3">
    <source>
        <dbReference type="Proteomes" id="UP000317617"/>
    </source>
</evidence>
<dbReference type="EMBL" id="BJMU01000010">
    <property type="protein sequence ID" value="GEB83346.1"/>
    <property type="molecule type" value="Genomic_DNA"/>
</dbReference>
<protein>
    <submittedName>
        <fullName evidence="2">Uncharacterized protein</fullName>
    </submittedName>
</protein>
<comment type="caution">
    <text evidence="2">The sequence shown here is derived from an EMBL/GenBank/DDBJ whole genome shotgun (WGS) entry which is preliminary data.</text>
</comment>
<gene>
    <name evidence="2" type="ORF">AOR01nite_18230</name>
</gene>
<evidence type="ECO:0000256" key="1">
    <source>
        <dbReference type="SAM" id="MobiDB-lite"/>
    </source>
</evidence>
<dbReference type="AlphaFoldDB" id="A0A4Y3TLW1"/>
<proteinExistence type="predicted"/>
<feature type="region of interest" description="Disordered" evidence="1">
    <location>
        <begin position="57"/>
        <end position="76"/>
    </location>
</feature>
<accession>A0A4Y3TLW1</accession>
<sequence>MGSIRTILAERRIGSACRRHAVNKAEILENLHRPGLDTFAARPAERLCVLLDQAERNPAPGKVDRESQACGPAPHD</sequence>
<organism evidence="2 3">
    <name type="scientific">Acetobacter orleanensis</name>
    <dbReference type="NCBI Taxonomy" id="104099"/>
    <lineage>
        <taxon>Bacteria</taxon>
        <taxon>Pseudomonadati</taxon>
        <taxon>Pseudomonadota</taxon>
        <taxon>Alphaproteobacteria</taxon>
        <taxon>Acetobacterales</taxon>
        <taxon>Acetobacteraceae</taxon>
        <taxon>Acetobacter</taxon>
    </lineage>
</organism>